<protein>
    <submittedName>
        <fullName evidence="1">Uncharacterized protein</fullName>
    </submittedName>
</protein>
<accession>A0A0K2D0F0</accession>
<gene>
    <name evidence="1" type="ORF">TSARBOMBA_232</name>
</gene>
<name>A0A0K2D0F0_9CAUD</name>
<dbReference type="GeneID" id="26633282"/>
<dbReference type="RefSeq" id="YP_009207047.1">
    <property type="nucleotide sequence ID" value="NC_028890.1"/>
</dbReference>
<dbReference type="EMBL" id="KT224359">
    <property type="protein sequence ID" value="ALA13071.1"/>
    <property type="molecule type" value="Genomic_DNA"/>
</dbReference>
<proteinExistence type="predicted"/>
<dbReference type="Proteomes" id="UP000204602">
    <property type="component" value="Segment"/>
</dbReference>
<reference evidence="1 2" key="1">
    <citation type="journal article" date="2015" name="Genome Announc.">
        <title>Complete Genome Sequence of Bacillus cereus Group Phage TsarBomba.</title>
        <authorList>
            <person name="Erill I."/>
            <person name="Caruso S.M."/>
        </authorList>
    </citation>
    <scope>NUCLEOTIDE SEQUENCE [LARGE SCALE GENOMIC DNA]</scope>
</reference>
<evidence type="ECO:0000313" key="2">
    <source>
        <dbReference type="Proteomes" id="UP000204602"/>
    </source>
</evidence>
<sequence>METYVVSVGCNDIKDIKYVGDNLQAAKDSVIEYEKNVYLYVWNGGILVRKYIRITRNFGRDVQWKLVEDYLGDMKAQAAILQQKLSKINEVVTPEPMHKDDGEGGWYLA</sequence>
<dbReference type="KEGG" id="vg:26633282"/>
<organism evidence="1 2">
    <name type="scientific">Bacillus phage TsarBomba</name>
    <dbReference type="NCBI Taxonomy" id="1690456"/>
    <lineage>
        <taxon>Viruses</taxon>
        <taxon>Duplodnaviria</taxon>
        <taxon>Heunggongvirae</taxon>
        <taxon>Uroviricota</taxon>
        <taxon>Caudoviricetes</taxon>
        <taxon>Herelleviridae</taxon>
        <taxon>Bastillevirinae</taxon>
        <taxon>Tsarbombavirus</taxon>
        <taxon>Tsarbombavirus tsarbomba</taxon>
    </lineage>
</organism>
<evidence type="ECO:0000313" key="1">
    <source>
        <dbReference type="EMBL" id="ALA13071.1"/>
    </source>
</evidence>
<dbReference type="OrthoDB" id="36094at10239"/>
<keyword evidence="2" id="KW-1185">Reference proteome</keyword>